<dbReference type="EMBL" id="CP104694">
    <property type="protein sequence ID" value="UXI67330.1"/>
    <property type="molecule type" value="Genomic_DNA"/>
</dbReference>
<dbReference type="InterPro" id="IPR019621">
    <property type="entry name" value="DUF2491"/>
</dbReference>
<dbReference type="Proteomes" id="UP001064632">
    <property type="component" value="Chromosome"/>
</dbReference>
<reference evidence="2" key="1">
    <citation type="submission" date="2022-09" db="EMBL/GenBank/DDBJ databases">
        <title>Tahibacter sp. nov., isolated from a fresh water.</title>
        <authorList>
            <person name="Baek J.H."/>
            <person name="Lee J.K."/>
            <person name="Kim J.M."/>
            <person name="Jeon C.O."/>
        </authorList>
    </citation>
    <scope>NUCLEOTIDE SEQUENCE</scope>
    <source>
        <strain evidence="2">W38</strain>
    </source>
</reference>
<evidence type="ECO:0000313" key="3">
    <source>
        <dbReference type="Proteomes" id="UP001064632"/>
    </source>
</evidence>
<keyword evidence="3" id="KW-1185">Reference proteome</keyword>
<name>A0ABY6BG33_9GAMM</name>
<sequence length="216" mass="24143">MSWFGKMFGSKNDEPAPAPSGPLGLRLRGAVAVDSLPFRMAGDRLVFAAPEGHQAIEAWGEVTLGGNSRLHRYYLTDDAFVQVSTTAGQIDDVKLFVFHETRNPPNQHAFNEWVRRGSLIGAQHIDVAGQRYYRVWGDTPESAWAPPVVFDEKVYGKSTTTPDYDLTHYAMLYQREVPGLERYEYLLVSAEDYGPDEYCVTFSVGVDVTQADLTIT</sequence>
<dbReference type="Pfam" id="PF10679">
    <property type="entry name" value="DUF2491"/>
    <property type="match status" value="1"/>
</dbReference>
<evidence type="ECO:0000313" key="2">
    <source>
        <dbReference type="EMBL" id="UXI67330.1"/>
    </source>
</evidence>
<accession>A0ABY6BG33</accession>
<organism evidence="2 3">
    <name type="scientific">Tahibacter amnicola</name>
    <dbReference type="NCBI Taxonomy" id="2976241"/>
    <lineage>
        <taxon>Bacteria</taxon>
        <taxon>Pseudomonadati</taxon>
        <taxon>Pseudomonadota</taxon>
        <taxon>Gammaproteobacteria</taxon>
        <taxon>Lysobacterales</taxon>
        <taxon>Rhodanobacteraceae</taxon>
        <taxon>Tahibacter</taxon>
    </lineage>
</organism>
<proteinExistence type="predicted"/>
<protein>
    <submittedName>
        <fullName evidence="2">YjfK family protein</fullName>
    </submittedName>
</protein>
<dbReference type="RefSeq" id="WP_261694305.1">
    <property type="nucleotide sequence ID" value="NZ_CP104694.1"/>
</dbReference>
<feature type="region of interest" description="Disordered" evidence="1">
    <location>
        <begin position="1"/>
        <end position="21"/>
    </location>
</feature>
<gene>
    <name evidence="2" type="ORF">N4264_21725</name>
</gene>
<evidence type="ECO:0000256" key="1">
    <source>
        <dbReference type="SAM" id="MobiDB-lite"/>
    </source>
</evidence>